<keyword evidence="6" id="KW-0677">Repeat</keyword>
<gene>
    <name evidence="12" type="ORF">EMQ25_17425</name>
</gene>
<proteinExistence type="inferred from homology"/>
<keyword evidence="10" id="KW-0472">Membrane</keyword>
<feature type="domain" description="ABC transporter" evidence="11">
    <location>
        <begin position="21"/>
        <end position="256"/>
    </location>
</feature>
<dbReference type="GO" id="GO:0005886">
    <property type="term" value="C:plasma membrane"/>
    <property type="evidence" value="ECO:0007669"/>
    <property type="project" value="UniProtKB-SubCell"/>
</dbReference>
<accession>A0A433X2S7</accession>
<dbReference type="Gene3D" id="3.40.50.300">
    <property type="entry name" value="P-loop containing nucleotide triphosphate hydrolases"/>
    <property type="match status" value="2"/>
</dbReference>
<evidence type="ECO:0000256" key="7">
    <source>
        <dbReference type="ARBA" id="ARBA00022741"/>
    </source>
</evidence>
<keyword evidence="13" id="KW-1185">Reference proteome</keyword>
<dbReference type="InterPro" id="IPR027417">
    <property type="entry name" value="P-loop_NTPase"/>
</dbReference>
<dbReference type="SUPFAM" id="SSF52540">
    <property type="entry name" value="P-loop containing nucleoside triphosphate hydrolases"/>
    <property type="match status" value="2"/>
</dbReference>
<organism evidence="12 13">
    <name type="scientific">Arsenicitalea aurantiaca</name>
    <dbReference type="NCBI Taxonomy" id="1783274"/>
    <lineage>
        <taxon>Bacteria</taxon>
        <taxon>Pseudomonadati</taxon>
        <taxon>Pseudomonadota</taxon>
        <taxon>Alphaproteobacteria</taxon>
        <taxon>Hyphomicrobiales</taxon>
        <taxon>Devosiaceae</taxon>
        <taxon>Arsenicitalea</taxon>
    </lineage>
</organism>
<protein>
    <submittedName>
        <fullName evidence="12">Sugar ABC transporter ATP-binding protein</fullName>
    </submittedName>
</protein>
<keyword evidence="3" id="KW-0813">Transport</keyword>
<keyword evidence="5" id="KW-0762">Sugar transport</keyword>
<reference evidence="12 13" key="1">
    <citation type="journal article" date="2016" name="Int. J. Syst. Evol. Microbiol.">
        <title>Arsenicitalea aurantiaca gen. nov., sp. nov., a new member of the family Hyphomicrobiaceae, isolated from high-arsenic sediment.</title>
        <authorList>
            <person name="Mu Y."/>
            <person name="Zhou L."/>
            <person name="Zeng X.C."/>
            <person name="Liu L."/>
            <person name="Pan Y."/>
            <person name="Chen X."/>
            <person name="Wang J."/>
            <person name="Li S."/>
            <person name="Li W.J."/>
            <person name="Wang Y."/>
        </authorList>
    </citation>
    <scope>NUCLEOTIDE SEQUENCE [LARGE SCALE GENOMIC DNA]</scope>
    <source>
        <strain evidence="12 13">42-50</strain>
    </source>
</reference>
<dbReference type="CDD" id="cd03215">
    <property type="entry name" value="ABC_Carb_Monos_II"/>
    <property type="match status" value="1"/>
</dbReference>
<keyword evidence="4" id="KW-1003">Cell membrane</keyword>
<evidence type="ECO:0000259" key="11">
    <source>
        <dbReference type="PROSITE" id="PS50893"/>
    </source>
</evidence>
<evidence type="ECO:0000256" key="9">
    <source>
        <dbReference type="ARBA" id="ARBA00022967"/>
    </source>
</evidence>
<dbReference type="PANTHER" id="PTHR43790:SF9">
    <property type="entry name" value="GALACTOFURANOSE TRANSPORTER ATP-BINDING PROTEIN YTFR"/>
    <property type="match status" value="1"/>
</dbReference>
<dbReference type="InterPro" id="IPR050107">
    <property type="entry name" value="ABC_carbohydrate_import_ATPase"/>
</dbReference>
<dbReference type="SMART" id="SM00382">
    <property type="entry name" value="AAA"/>
    <property type="match status" value="2"/>
</dbReference>
<dbReference type="InterPro" id="IPR003439">
    <property type="entry name" value="ABC_transporter-like_ATP-bd"/>
</dbReference>
<sequence length="509" mass="55660">MGRPDRDCGTFLMDQTGTPMLSARGLTKRFAANVVLDGVDFDLLPGEVHAIVGENGAGKSTFIKLLSGIYQPDGGEMRLEGAPASFRGPQDSMGRGVIVIHQELSLAPHLSVEENIFLGHFPRRFGVIDRRHMREEATRLLQRLLVDIPPATRAGDLSIAQQQMVEIAKALSHDARVLILDEPTAVLDSDRAELLFKVMETLKAEGIGIVFISHHLEEIFRIADRVTVLRDGKVTGTADVADVDQEWLVRHMVGRGFSFERVAQDLSDRETVLVCEGLASPGRFADVSFTLARGEILGIAGLVGAGRSEIARALVGTLPVSSGKVTLEGRAARFSNPRAAARAGLYYLTEDRKAEGILPNRPVRENATIANLKAFLRNGLLSRRAENRFIADYTRQLDIRMAGPGVEIRNLSGGNQQKVLLARALSVRPKVLVLDEPTRGVDIGAKQEIYSFIRQLVDEGMSILLISSEMEEILRLSDRILVMRQGRIAATLQHSEADEASIMRAAALG</sequence>
<evidence type="ECO:0000313" key="13">
    <source>
        <dbReference type="Proteomes" id="UP000281547"/>
    </source>
</evidence>
<comment type="subcellular location">
    <subcellularLocation>
        <location evidence="1">Cell membrane</location>
        <topology evidence="1">Peripheral membrane protein</topology>
    </subcellularLocation>
</comment>
<dbReference type="EMBL" id="RZNJ01000008">
    <property type="protein sequence ID" value="RUT28363.1"/>
    <property type="molecule type" value="Genomic_DNA"/>
</dbReference>
<evidence type="ECO:0000256" key="2">
    <source>
        <dbReference type="ARBA" id="ARBA00005417"/>
    </source>
</evidence>
<comment type="similarity">
    <text evidence="2">Belongs to the ABC transporter superfamily.</text>
</comment>
<name>A0A433X2S7_9HYPH</name>
<dbReference type="GO" id="GO:0005524">
    <property type="term" value="F:ATP binding"/>
    <property type="evidence" value="ECO:0007669"/>
    <property type="project" value="UniProtKB-KW"/>
</dbReference>
<dbReference type="PROSITE" id="PS50893">
    <property type="entry name" value="ABC_TRANSPORTER_2"/>
    <property type="match status" value="2"/>
</dbReference>
<evidence type="ECO:0000256" key="1">
    <source>
        <dbReference type="ARBA" id="ARBA00004202"/>
    </source>
</evidence>
<evidence type="ECO:0000256" key="6">
    <source>
        <dbReference type="ARBA" id="ARBA00022737"/>
    </source>
</evidence>
<dbReference type="Pfam" id="PF00005">
    <property type="entry name" value="ABC_tran"/>
    <property type="match status" value="2"/>
</dbReference>
<feature type="domain" description="ABC transporter" evidence="11">
    <location>
        <begin position="266"/>
        <end position="508"/>
    </location>
</feature>
<comment type="caution">
    <text evidence="12">The sequence shown here is derived from an EMBL/GenBank/DDBJ whole genome shotgun (WGS) entry which is preliminary data.</text>
</comment>
<evidence type="ECO:0000256" key="8">
    <source>
        <dbReference type="ARBA" id="ARBA00022840"/>
    </source>
</evidence>
<dbReference type="Proteomes" id="UP000281547">
    <property type="component" value="Unassembled WGS sequence"/>
</dbReference>
<keyword evidence="8 12" id="KW-0067">ATP-binding</keyword>
<dbReference type="CDD" id="cd03216">
    <property type="entry name" value="ABC_Carb_Monos_I"/>
    <property type="match status" value="1"/>
</dbReference>
<evidence type="ECO:0000313" key="12">
    <source>
        <dbReference type="EMBL" id="RUT28363.1"/>
    </source>
</evidence>
<dbReference type="GO" id="GO:0016887">
    <property type="term" value="F:ATP hydrolysis activity"/>
    <property type="evidence" value="ECO:0007669"/>
    <property type="project" value="InterPro"/>
</dbReference>
<dbReference type="InterPro" id="IPR003593">
    <property type="entry name" value="AAA+_ATPase"/>
</dbReference>
<evidence type="ECO:0000256" key="10">
    <source>
        <dbReference type="ARBA" id="ARBA00023136"/>
    </source>
</evidence>
<keyword evidence="7" id="KW-0547">Nucleotide-binding</keyword>
<evidence type="ECO:0000256" key="5">
    <source>
        <dbReference type="ARBA" id="ARBA00022597"/>
    </source>
</evidence>
<dbReference type="PANTHER" id="PTHR43790">
    <property type="entry name" value="CARBOHYDRATE TRANSPORT ATP-BINDING PROTEIN MG119-RELATED"/>
    <property type="match status" value="1"/>
</dbReference>
<evidence type="ECO:0000256" key="4">
    <source>
        <dbReference type="ARBA" id="ARBA00022475"/>
    </source>
</evidence>
<dbReference type="InterPro" id="IPR017871">
    <property type="entry name" value="ABC_transporter-like_CS"/>
</dbReference>
<dbReference type="AlphaFoldDB" id="A0A433X2S7"/>
<keyword evidence="9" id="KW-1278">Translocase</keyword>
<dbReference type="FunFam" id="3.40.50.300:FF:000127">
    <property type="entry name" value="Ribose import ATP-binding protein RbsA"/>
    <property type="match status" value="1"/>
</dbReference>
<dbReference type="PROSITE" id="PS00211">
    <property type="entry name" value="ABC_TRANSPORTER_1"/>
    <property type="match status" value="1"/>
</dbReference>
<evidence type="ECO:0000256" key="3">
    <source>
        <dbReference type="ARBA" id="ARBA00022448"/>
    </source>
</evidence>